<reference evidence="1" key="2">
    <citation type="journal article" date="2022" name="New Phytol.">
        <title>Evolutionary transition to the ectomycorrhizal habit in the genomes of a hyperdiverse lineage of mushroom-forming fungi.</title>
        <authorList>
            <person name="Looney B."/>
            <person name="Miyauchi S."/>
            <person name="Morin E."/>
            <person name="Drula E."/>
            <person name="Courty P.E."/>
            <person name="Kohler A."/>
            <person name="Kuo A."/>
            <person name="LaButti K."/>
            <person name="Pangilinan J."/>
            <person name="Lipzen A."/>
            <person name="Riley R."/>
            <person name="Andreopoulos W."/>
            <person name="He G."/>
            <person name="Johnson J."/>
            <person name="Nolan M."/>
            <person name="Tritt A."/>
            <person name="Barry K.W."/>
            <person name="Grigoriev I.V."/>
            <person name="Nagy L.G."/>
            <person name="Hibbett D."/>
            <person name="Henrissat B."/>
            <person name="Matheny P.B."/>
            <person name="Labbe J."/>
            <person name="Martin F.M."/>
        </authorList>
    </citation>
    <scope>NUCLEOTIDE SEQUENCE</scope>
    <source>
        <strain evidence="1">EC-137</strain>
    </source>
</reference>
<comment type="caution">
    <text evidence="1">The sequence shown here is derived from an EMBL/GenBank/DDBJ whole genome shotgun (WGS) entry which is preliminary data.</text>
</comment>
<name>A0ACB8QEY2_9AGAM</name>
<dbReference type="EMBL" id="MU273625">
    <property type="protein sequence ID" value="KAI0030386.1"/>
    <property type="molecule type" value="Genomic_DNA"/>
</dbReference>
<evidence type="ECO:0000313" key="1">
    <source>
        <dbReference type="EMBL" id="KAI0030386.1"/>
    </source>
</evidence>
<feature type="non-terminal residue" evidence="1">
    <location>
        <position position="194"/>
    </location>
</feature>
<sequence length="194" mass="21428">RSDIFAAARCGDSDKVRKGVWEDDVDAAGGEVKARHEKFVKVMPADRSETLLHIAAKKGDANLVEWLNAHGADPEERDAKGYTAFHIALEKGHSLIVKHFMDEYPPKEPEHAAIYRSPPSTSALKLAVSSGEPEVVFLTLDNGLATKTGAREAWNALPVPKSQRQTHGKKPQPTREEDLRNLLMGFANIRLDEI</sequence>
<proteinExistence type="predicted"/>
<protein>
    <submittedName>
        <fullName evidence="1">Uncharacterized protein</fullName>
    </submittedName>
</protein>
<gene>
    <name evidence="1" type="ORF">K488DRAFT_7394</name>
</gene>
<feature type="non-terminal residue" evidence="1">
    <location>
        <position position="1"/>
    </location>
</feature>
<evidence type="ECO:0000313" key="2">
    <source>
        <dbReference type="Proteomes" id="UP000814128"/>
    </source>
</evidence>
<accession>A0ACB8QEY2</accession>
<dbReference type="Proteomes" id="UP000814128">
    <property type="component" value="Unassembled WGS sequence"/>
</dbReference>
<keyword evidence="2" id="KW-1185">Reference proteome</keyword>
<organism evidence="1 2">
    <name type="scientific">Vararia minispora EC-137</name>
    <dbReference type="NCBI Taxonomy" id="1314806"/>
    <lineage>
        <taxon>Eukaryota</taxon>
        <taxon>Fungi</taxon>
        <taxon>Dikarya</taxon>
        <taxon>Basidiomycota</taxon>
        <taxon>Agaricomycotina</taxon>
        <taxon>Agaricomycetes</taxon>
        <taxon>Russulales</taxon>
        <taxon>Lachnocladiaceae</taxon>
        <taxon>Vararia</taxon>
    </lineage>
</organism>
<reference evidence="1" key="1">
    <citation type="submission" date="2021-02" db="EMBL/GenBank/DDBJ databases">
        <authorList>
            <consortium name="DOE Joint Genome Institute"/>
            <person name="Ahrendt S."/>
            <person name="Looney B.P."/>
            <person name="Miyauchi S."/>
            <person name="Morin E."/>
            <person name="Drula E."/>
            <person name="Courty P.E."/>
            <person name="Chicoki N."/>
            <person name="Fauchery L."/>
            <person name="Kohler A."/>
            <person name="Kuo A."/>
            <person name="Labutti K."/>
            <person name="Pangilinan J."/>
            <person name="Lipzen A."/>
            <person name="Riley R."/>
            <person name="Andreopoulos W."/>
            <person name="He G."/>
            <person name="Johnson J."/>
            <person name="Barry K.W."/>
            <person name="Grigoriev I.V."/>
            <person name="Nagy L."/>
            <person name="Hibbett D."/>
            <person name="Henrissat B."/>
            <person name="Matheny P.B."/>
            <person name="Labbe J."/>
            <person name="Martin F."/>
        </authorList>
    </citation>
    <scope>NUCLEOTIDE SEQUENCE</scope>
    <source>
        <strain evidence="1">EC-137</strain>
    </source>
</reference>